<feature type="compositionally biased region" description="Basic and acidic residues" evidence="1">
    <location>
        <begin position="31"/>
        <end position="41"/>
    </location>
</feature>
<name>A0A2T0ST66_9ACTN</name>
<evidence type="ECO:0000256" key="1">
    <source>
        <dbReference type="SAM" id="MobiDB-lite"/>
    </source>
</evidence>
<evidence type="ECO:0000256" key="2">
    <source>
        <dbReference type="SAM" id="Phobius"/>
    </source>
</evidence>
<keyword evidence="2" id="KW-0812">Transmembrane</keyword>
<keyword evidence="2" id="KW-0472">Membrane</keyword>
<protein>
    <submittedName>
        <fullName evidence="3">Uncharacterized protein</fullName>
    </submittedName>
</protein>
<evidence type="ECO:0000313" key="4">
    <source>
        <dbReference type="Proteomes" id="UP000239210"/>
    </source>
</evidence>
<keyword evidence="2" id="KW-1133">Transmembrane helix</keyword>
<feature type="region of interest" description="Disordered" evidence="1">
    <location>
        <begin position="31"/>
        <end position="58"/>
    </location>
</feature>
<dbReference type="Proteomes" id="UP000239210">
    <property type="component" value="Unassembled WGS sequence"/>
</dbReference>
<organism evidence="3 4">
    <name type="scientific">Geodermatophilus tzadiensis</name>
    <dbReference type="NCBI Taxonomy" id="1137988"/>
    <lineage>
        <taxon>Bacteria</taxon>
        <taxon>Bacillati</taxon>
        <taxon>Actinomycetota</taxon>
        <taxon>Actinomycetes</taxon>
        <taxon>Geodermatophilales</taxon>
        <taxon>Geodermatophilaceae</taxon>
        <taxon>Geodermatophilus</taxon>
    </lineage>
</organism>
<dbReference type="AlphaFoldDB" id="A0A2T0ST66"/>
<accession>A0A2T0ST66</accession>
<sequence>MPWWGWVLVAWPVVAVVVGVFIGHAIRAAERRELDADRPDEPPPPDGPTGTGGQRTPR</sequence>
<comment type="caution">
    <text evidence="3">The sequence shown here is derived from an EMBL/GenBank/DDBJ whole genome shotgun (WGS) entry which is preliminary data.</text>
</comment>
<keyword evidence="4" id="KW-1185">Reference proteome</keyword>
<evidence type="ECO:0000313" key="3">
    <source>
        <dbReference type="EMBL" id="PRY36600.1"/>
    </source>
</evidence>
<proteinExistence type="predicted"/>
<reference evidence="3 4" key="1">
    <citation type="submission" date="2018-03" db="EMBL/GenBank/DDBJ databases">
        <title>Genomic Encyclopedia of Archaeal and Bacterial Type Strains, Phase II (KMG-II): from individual species to whole genera.</title>
        <authorList>
            <person name="Goeker M."/>
        </authorList>
    </citation>
    <scope>NUCLEOTIDE SEQUENCE [LARGE SCALE GENOMIC DNA]</scope>
    <source>
        <strain evidence="3 4">DSM 45416</strain>
    </source>
</reference>
<gene>
    <name evidence="3" type="ORF">LY71_12521</name>
</gene>
<feature type="transmembrane region" description="Helical" evidence="2">
    <location>
        <begin position="6"/>
        <end position="26"/>
    </location>
</feature>
<dbReference type="EMBL" id="PVTG01000025">
    <property type="protein sequence ID" value="PRY36600.1"/>
    <property type="molecule type" value="Genomic_DNA"/>
</dbReference>
<feature type="compositionally biased region" description="Gly residues" evidence="1">
    <location>
        <begin position="49"/>
        <end position="58"/>
    </location>
</feature>